<evidence type="ECO:0000256" key="5">
    <source>
        <dbReference type="ARBA" id="ARBA00022989"/>
    </source>
</evidence>
<evidence type="ECO:0000256" key="1">
    <source>
        <dbReference type="ARBA" id="ARBA00004141"/>
    </source>
</evidence>
<dbReference type="OrthoDB" id="9781411at2"/>
<protein>
    <recommendedName>
        <fullName evidence="8">Cation/H+ exchanger transmembrane domain-containing protein</fullName>
    </recommendedName>
</protein>
<comment type="caution">
    <text evidence="9">The sequence shown here is derived from an EMBL/GenBank/DDBJ whole genome shotgun (WGS) entry which is preliminary data.</text>
</comment>
<dbReference type="GO" id="GO:0006813">
    <property type="term" value="P:potassium ion transport"/>
    <property type="evidence" value="ECO:0007669"/>
    <property type="project" value="InterPro"/>
</dbReference>
<feature type="transmembrane region" description="Helical" evidence="7">
    <location>
        <begin position="6"/>
        <end position="26"/>
    </location>
</feature>
<comment type="subcellular location">
    <subcellularLocation>
        <location evidence="1">Membrane</location>
        <topology evidence="1">Multi-pass membrane protein</topology>
    </subcellularLocation>
</comment>
<dbReference type="InterPro" id="IPR038770">
    <property type="entry name" value="Na+/solute_symporter_sf"/>
</dbReference>
<dbReference type="RefSeq" id="WP_106755897.1">
    <property type="nucleotide sequence ID" value="NZ_PXWF02000033.1"/>
</dbReference>
<gene>
    <name evidence="9" type="ORF">C7C56_002360</name>
</gene>
<keyword evidence="10" id="KW-1185">Reference proteome</keyword>
<dbReference type="Gene3D" id="1.20.1530.20">
    <property type="match status" value="1"/>
</dbReference>
<dbReference type="AlphaFoldDB" id="A0A2U2I6F6"/>
<organism evidence="9 10">
    <name type="scientific">Massilia glaciei</name>
    <dbReference type="NCBI Taxonomy" id="1524097"/>
    <lineage>
        <taxon>Bacteria</taxon>
        <taxon>Pseudomonadati</taxon>
        <taxon>Pseudomonadota</taxon>
        <taxon>Betaproteobacteria</taxon>
        <taxon>Burkholderiales</taxon>
        <taxon>Oxalobacteraceae</taxon>
        <taxon>Telluria group</taxon>
        <taxon>Massilia</taxon>
    </lineage>
</organism>
<evidence type="ECO:0000256" key="7">
    <source>
        <dbReference type="SAM" id="Phobius"/>
    </source>
</evidence>
<keyword evidence="4 7" id="KW-0812">Transmembrane</keyword>
<feature type="transmembrane region" description="Helical" evidence="7">
    <location>
        <begin position="33"/>
        <end position="51"/>
    </location>
</feature>
<dbReference type="InterPro" id="IPR036291">
    <property type="entry name" value="NAD(P)-bd_dom_sf"/>
</dbReference>
<dbReference type="GO" id="GO:0015297">
    <property type="term" value="F:antiporter activity"/>
    <property type="evidence" value="ECO:0007669"/>
    <property type="project" value="InterPro"/>
</dbReference>
<feature type="transmembrane region" description="Helical" evidence="7">
    <location>
        <begin position="149"/>
        <end position="174"/>
    </location>
</feature>
<evidence type="ECO:0000256" key="4">
    <source>
        <dbReference type="ARBA" id="ARBA00022692"/>
    </source>
</evidence>
<evidence type="ECO:0000259" key="8">
    <source>
        <dbReference type="Pfam" id="PF00999"/>
    </source>
</evidence>
<dbReference type="PANTHER" id="PTHR42751">
    <property type="entry name" value="SODIUM/HYDROGEN EXCHANGER FAMILY/TRKA DOMAIN PROTEIN"/>
    <property type="match status" value="1"/>
</dbReference>
<dbReference type="InterPro" id="IPR006153">
    <property type="entry name" value="Cation/H_exchanger_TM"/>
</dbReference>
<dbReference type="GO" id="GO:0016020">
    <property type="term" value="C:membrane"/>
    <property type="evidence" value="ECO:0007669"/>
    <property type="project" value="UniProtKB-SubCell"/>
</dbReference>
<evidence type="ECO:0000256" key="3">
    <source>
        <dbReference type="ARBA" id="ARBA00022448"/>
    </source>
</evidence>
<feature type="transmembrane region" description="Helical" evidence="7">
    <location>
        <begin position="57"/>
        <end position="76"/>
    </location>
</feature>
<dbReference type="PANTHER" id="PTHR42751:SF1">
    <property type="entry name" value="CATION_PROTON ANTIPORTER YBAL-RELATED"/>
    <property type="match status" value="1"/>
</dbReference>
<dbReference type="EMBL" id="PXWF02000033">
    <property type="protein sequence ID" value="PWF55324.1"/>
    <property type="molecule type" value="Genomic_DNA"/>
</dbReference>
<dbReference type="SUPFAM" id="SSF51735">
    <property type="entry name" value="NAD(P)-binding Rossmann-fold domains"/>
    <property type="match status" value="1"/>
</dbReference>
<accession>A0A2U2I6F6</accession>
<sequence length="377" mass="39124">MPHNISLITTIAAALGFGLIFGMLAARLKLPPLVGYLAAGIMIGPATPGFVADVALAGQLAEIGVMLLMFGVGLHFSLKDLLEVRRIALPGAVLQIVVATAMGIGLSAMWGWSIGGGLVFGLALSVASTVVLLRALEDRGILGSLNGRIAVGWLVVEDLVTVLVLVLLPALSGFLGGTPAAPGSSLGATLAVTLGQVATFVALMLVVGRKLFPWFLWRVARTGSRELFTLAVVATAVGIAYGSSALFGVSFALGAFFAGMVLRESELSHELVELLRKRGFAAVAGDAAEPAVLIQAHIARAAVLVIATRDTFHVRAMIEVARALNPAIACVVRTHSEEEAQLLREDTNAVIVNDERELAHSMAQHAAAAFGKAAAPH</sequence>
<feature type="transmembrane region" description="Helical" evidence="7">
    <location>
        <begin position="227"/>
        <end position="260"/>
    </location>
</feature>
<evidence type="ECO:0000313" key="9">
    <source>
        <dbReference type="EMBL" id="PWF55324.1"/>
    </source>
</evidence>
<feature type="transmembrane region" description="Helical" evidence="7">
    <location>
        <begin position="88"/>
        <end position="112"/>
    </location>
</feature>
<dbReference type="Proteomes" id="UP000241421">
    <property type="component" value="Unassembled WGS sequence"/>
</dbReference>
<reference evidence="9 10" key="1">
    <citation type="submission" date="2018-04" db="EMBL/GenBank/DDBJ databases">
        <title>Massilia violaceinigra sp. nov., a novel purple-pigmented bacterium isolated from Tianshan glacier, Xinjiang, China.</title>
        <authorList>
            <person name="Wang H."/>
        </authorList>
    </citation>
    <scope>NUCLEOTIDE SEQUENCE [LARGE SCALE GENOMIC DNA]</scope>
    <source>
        <strain evidence="9 10">B448-2</strain>
    </source>
</reference>
<feature type="domain" description="Cation/H+ exchanger transmembrane" evidence="8">
    <location>
        <begin position="19"/>
        <end position="277"/>
    </location>
</feature>
<proteinExistence type="inferred from homology"/>
<comment type="similarity">
    <text evidence="2">Belongs to the monovalent cation:proton antiporter 2 (CPA2) transporter (TC 2.A.37) family.</text>
</comment>
<dbReference type="Pfam" id="PF00999">
    <property type="entry name" value="Na_H_Exchanger"/>
    <property type="match status" value="1"/>
</dbReference>
<evidence type="ECO:0000256" key="2">
    <source>
        <dbReference type="ARBA" id="ARBA00005551"/>
    </source>
</evidence>
<keyword evidence="3" id="KW-0813">Transport</keyword>
<feature type="transmembrane region" description="Helical" evidence="7">
    <location>
        <begin position="186"/>
        <end position="207"/>
    </location>
</feature>
<keyword evidence="5 7" id="KW-1133">Transmembrane helix</keyword>
<evidence type="ECO:0000313" key="10">
    <source>
        <dbReference type="Proteomes" id="UP000241421"/>
    </source>
</evidence>
<keyword evidence="6 7" id="KW-0472">Membrane</keyword>
<dbReference type="GO" id="GO:1902600">
    <property type="term" value="P:proton transmembrane transport"/>
    <property type="evidence" value="ECO:0007669"/>
    <property type="project" value="InterPro"/>
</dbReference>
<evidence type="ECO:0000256" key="6">
    <source>
        <dbReference type="ARBA" id="ARBA00023136"/>
    </source>
</evidence>
<name>A0A2U2I6F6_9BURK</name>
<feature type="transmembrane region" description="Helical" evidence="7">
    <location>
        <begin position="118"/>
        <end position="137"/>
    </location>
</feature>